<evidence type="ECO:0000313" key="1">
    <source>
        <dbReference type="EMBL" id="KAK1148084.1"/>
    </source>
</evidence>
<protein>
    <submittedName>
        <fullName evidence="1">Uncharacterized protein</fullName>
    </submittedName>
</protein>
<proteinExistence type="predicted"/>
<dbReference type="EMBL" id="JAOPJF010000009">
    <property type="protein sequence ID" value="KAK1148084.1"/>
    <property type="molecule type" value="Genomic_DNA"/>
</dbReference>
<keyword evidence="2" id="KW-1185">Reference proteome</keyword>
<organism evidence="1 2">
    <name type="scientific">Aspergillus melleus</name>
    <dbReference type="NCBI Taxonomy" id="138277"/>
    <lineage>
        <taxon>Eukaryota</taxon>
        <taxon>Fungi</taxon>
        <taxon>Dikarya</taxon>
        <taxon>Ascomycota</taxon>
        <taxon>Pezizomycotina</taxon>
        <taxon>Eurotiomycetes</taxon>
        <taxon>Eurotiomycetidae</taxon>
        <taxon>Eurotiales</taxon>
        <taxon>Aspergillaceae</taxon>
        <taxon>Aspergillus</taxon>
        <taxon>Aspergillus subgen. Circumdati</taxon>
    </lineage>
</organism>
<gene>
    <name evidence="1" type="ORF">N8T08_010720</name>
</gene>
<evidence type="ECO:0000313" key="2">
    <source>
        <dbReference type="Proteomes" id="UP001177260"/>
    </source>
</evidence>
<sequence length="1000" mass="116212">MDKDEVEVTQSAAPGVEEEKQEQASVSDENFDIVIYGDGEKPVPEARVTHVGVRYYNYRGFTNRVRDDEWDHTFECLMVGANPREEMLEEIKRSEKIDDPDRAKPTEQTPTSTPALMSDRPDGIGENKHLFRVRIRSTEVLRHLAELSDWSADLGSASKEELVFCRPFHAFYFYHNAMKQRLASMELDSDNESESRALSQMQLYVAFVEELVVPLWAQFDEPSKTTPKKVSYEEISFLFRPGELIYVPPSQKTVKAQKQSAIQTLFRGYFCEPLDVFYQRTDDGWKEPESGRTTWKMYCYDYDGEAFRTAWHTVSFDYFQGEREITSLTCYPLKYHPQRERILQEHVERGRQFKEVSQEGVRHHYYSGWNLVTGIFKEENARLAEPEYVESEVIIDIKEAERHVPEWVNREVPEMESEWTLWDKEDLPCRVWYTQEGEQQDIGVHATWSSRLVIREDGSHYQEAAQFHKKSPYFRKDGTLCFEDWSDTDFAILPRRLLGYVLRERRFMCLNVQSLQSKAENDRVTLDDIQIKDSHRKIVRSSVSSHFIRNARNRSDATRRQYDPDIIRGKGRGLVILLHGAPGVGKTATAEAVALEFNKPLFPITCGDLGITPDAVEETLKRIFRYAHLWDCILLLDEADVFLTQRDRFNIERNALVSEYYSGILFLTTNRVGALDEAFRSRVHVSLYYPHLSFTDTEAILCNNLKRLPRADALPEDETPGSDYIQVMDREIIDFIKDEYQKHYQIHRRGPWNGRQIRNAVQIASCIAFHDQKGGRKNLPAVLTREHFKTVHETMTEFDGYMAKAQRVDQAKMAHMEGVRYDRYGEDDGDQEPVDLSNLAVDMRLLHHRQHTAQEGAKLRITLRHKRTARFTTKKKIPRSRESPRLDGSDRVTPTQGVGSVCHNEECQLTPKRNHILIIPIIYRNGQMKTNTSLVVRMISKFQQFLSANGQLSRSAISLEINTICPQGPFQVHALIRHMKSKPDTGKWRLRFLQVEPPEI</sequence>
<comment type="caution">
    <text evidence="1">The sequence shown here is derived from an EMBL/GenBank/DDBJ whole genome shotgun (WGS) entry which is preliminary data.</text>
</comment>
<reference evidence="1 2" key="1">
    <citation type="journal article" date="2023" name="ACS Omega">
        <title>Identification of the Neoaspergillic Acid Biosynthesis Gene Cluster by Establishing an In Vitro CRISPR-Ribonucleoprotein Genetic System in Aspergillus melleus.</title>
        <authorList>
            <person name="Yuan B."/>
            <person name="Grau M.F."/>
            <person name="Murata R.M."/>
            <person name="Torok T."/>
            <person name="Venkateswaran K."/>
            <person name="Stajich J.E."/>
            <person name="Wang C.C.C."/>
        </authorList>
    </citation>
    <scope>NUCLEOTIDE SEQUENCE [LARGE SCALE GENOMIC DNA]</scope>
    <source>
        <strain evidence="1 2">IMV 1140</strain>
    </source>
</reference>
<dbReference type="Proteomes" id="UP001177260">
    <property type="component" value="Unassembled WGS sequence"/>
</dbReference>
<accession>A0ACC3BC85</accession>
<name>A0ACC3BC85_9EURO</name>